<evidence type="ECO:0000256" key="1">
    <source>
        <dbReference type="SAM" id="MobiDB-lite"/>
    </source>
</evidence>
<evidence type="ECO:0000313" key="3">
    <source>
        <dbReference type="Proteomes" id="UP001634394"/>
    </source>
</evidence>
<proteinExistence type="predicted"/>
<organism evidence="2 3">
    <name type="scientific">Sinanodonta woodiana</name>
    <name type="common">Chinese pond mussel</name>
    <name type="synonym">Anodonta woodiana</name>
    <dbReference type="NCBI Taxonomy" id="1069815"/>
    <lineage>
        <taxon>Eukaryota</taxon>
        <taxon>Metazoa</taxon>
        <taxon>Spiralia</taxon>
        <taxon>Lophotrochozoa</taxon>
        <taxon>Mollusca</taxon>
        <taxon>Bivalvia</taxon>
        <taxon>Autobranchia</taxon>
        <taxon>Heteroconchia</taxon>
        <taxon>Palaeoheterodonta</taxon>
        <taxon>Unionida</taxon>
        <taxon>Unionoidea</taxon>
        <taxon>Unionidae</taxon>
        <taxon>Unioninae</taxon>
        <taxon>Sinanodonta</taxon>
    </lineage>
</organism>
<dbReference type="Proteomes" id="UP001634394">
    <property type="component" value="Unassembled WGS sequence"/>
</dbReference>
<feature type="non-terminal residue" evidence="2">
    <location>
        <position position="54"/>
    </location>
</feature>
<dbReference type="EMBL" id="JBJQND010000010">
    <property type="protein sequence ID" value="KAL3864172.1"/>
    <property type="molecule type" value="Genomic_DNA"/>
</dbReference>
<protein>
    <submittedName>
        <fullName evidence="2">Uncharacterized protein</fullName>
    </submittedName>
</protein>
<accession>A0ABD3VUK8</accession>
<reference evidence="2 3" key="1">
    <citation type="submission" date="2024-11" db="EMBL/GenBank/DDBJ databases">
        <title>Chromosome-level genome assembly of the freshwater bivalve Anodonta woodiana.</title>
        <authorList>
            <person name="Chen X."/>
        </authorList>
    </citation>
    <scope>NUCLEOTIDE SEQUENCE [LARGE SCALE GENOMIC DNA]</scope>
    <source>
        <strain evidence="2">MN2024</strain>
        <tissue evidence="2">Gills</tissue>
    </source>
</reference>
<name>A0ABD3VUK8_SINWO</name>
<evidence type="ECO:0000313" key="2">
    <source>
        <dbReference type="EMBL" id="KAL3864172.1"/>
    </source>
</evidence>
<keyword evidence="3" id="KW-1185">Reference proteome</keyword>
<comment type="caution">
    <text evidence="2">The sequence shown here is derived from an EMBL/GenBank/DDBJ whole genome shotgun (WGS) entry which is preliminary data.</text>
</comment>
<gene>
    <name evidence="2" type="ORF">ACJMK2_005878</name>
</gene>
<feature type="region of interest" description="Disordered" evidence="1">
    <location>
        <begin position="1"/>
        <end position="20"/>
    </location>
</feature>
<sequence length="54" mass="6104">MGTEATEFTADSMVEGEDMEEDMGLVMGVSLEEDEDLEYMEDIEAEDSFMANRQ</sequence>
<dbReference type="AlphaFoldDB" id="A0ABD3VUK8"/>